<dbReference type="SUPFAM" id="SSF48403">
    <property type="entry name" value="Ankyrin repeat"/>
    <property type="match status" value="1"/>
</dbReference>
<dbReference type="PROSITE" id="PS50297">
    <property type="entry name" value="ANK_REP_REGION"/>
    <property type="match status" value="1"/>
</dbReference>
<keyword evidence="4" id="KW-0812">Transmembrane</keyword>
<dbReference type="AlphaFoldDB" id="A0A0H5RJF9"/>
<name>A0A0H5RJF9_9EUKA</name>
<evidence type="ECO:0000256" key="3">
    <source>
        <dbReference type="PROSITE-ProRule" id="PRU00023"/>
    </source>
</evidence>
<dbReference type="Pfam" id="PF12796">
    <property type="entry name" value="Ank_2"/>
    <property type="match status" value="1"/>
</dbReference>
<keyword evidence="1" id="KW-0677">Repeat</keyword>
<evidence type="ECO:0000256" key="2">
    <source>
        <dbReference type="ARBA" id="ARBA00023043"/>
    </source>
</evidence>
<evidence type="ECO:0000256" key="1">
    <source>
        <dbReference type="ARBA" id="ARBA00022737"/>
    </source>
</evidence>
<keyword evidence="4" id="KW-1133">Transmembrane helix</keyword>
<keyword evidence="4" id="KW-0472">Membrane</keyword>
<dbReference type="EMBL" id="HACM01008387">
    <property type="protein sequence ID" value="CRZ08829.1"/>
    <property type="molecule type" value="Transcribed_RNA"/>
</dbReference>
<proteinExistence type="predicted"/>
<accession>A0A0H5RJF9</accession>
<dbReference type="PROSITE" id="PS50088">
    <property type="entry name" value="ANK_REPEAT"/>
    <property type="match status" value="1"/>
</dbReference>
<sequence length="262" mass="29220">VASNFGCDLYSDCVSSPHHFIILNSLSMWRFIFSGVIILLVGLSWSGSSFSEVDYENYFDVTSSSKQLDHSSSLETDCERLVEAIRSRSSNAAILAEEFGSQCLGVIDYATPNKRGMKIPIHFIALCNEQGNVANILFNKGANIYISDCIGRTPLHVATSYNQIIAIQKILNMMDYDGINLRDLTWKQQQLDRVNNNGHTALYIAVQKQNIQMVELLWNEGANPEICVRYGNSARQLADQIKGRTSSSAATAIVRLLRKSKQ</sequence>
<dbReference type="PANTHER" id="PTHR24198:SF194">
    <property type="entry name" value="INVERSIN-A"/>
    <property type="match status" value="1"/>
</dbReference>
<dbReference type="PANTHER" id="PTHR24198">
    <property type="entry name" value="ANKYRIN REPEAT AND PROTEIN KINASE DOMAIN-CONTAINING PROTEIN"/>
    <property type="match status" value="1"/>
</dbReference>
<reference evidence="5" key="1">
    <citation type="submission" date="2015-04" db="EMBL/GenBank/DDBJ databases">
        <title>The genome sequence of the plant pathogenic Rhizarian Plasmodiophora brassicae reveals insights in its biotrophic life cycle and the origin of chitin synthesis.</title>
        <authorList>
            <person name="Schwelm A."/>
            <person name="Fogelqvist J."/>
            <person name="Knaust A."/>
            <person name="Julke S."/>
            <person name="Lilja T."/>
            <person name="Dhandapani V."/>
            <person name="Bonilla-Rosso G."/>
            <person name="Karlsson M."/>
            <person name="Shevchenko A."/>
            <person name="Choi S.R."/>
            <person name="Kim H.G."/>
            <person name="Park J.Y."/>
            <person name="Lim Y.P."/>
            <person name="Ludwig-Muller J."/>
            <person name="Dixelius C."/>
        </authorList>
    </citation>
    <scope>NUCLEOTIDE SEQUENCE</scope>
    <source>
        <tissue evidence="5">Potato root galls</tissue>
    </source>
</reference>
<evidence type="ECO:0000256" key="4">
    <source>
        <dbReference type="SAM" id="Phobius"/>
    </source>
</evidence>
<dbReference type="Gene3D" id="1.25.40.20">
    <property type="entry name" value="Ankyrin repeat-containing domain"/>
    <property type="match status" value="1"/>
</dbReference>
<feature type="transmembrane region" description="Helical" evidence="4">
    <location>
        <begin position="20"/>
        <end position="43"/>
    </location>
</feature>
<evidence type="ECO:0000313" key="5">
    <source>
        <dbReference type="EMBL" id="CRZ08829.1"/>
    </source>
</evidence>
<feature type="repeat" description="ANK" evidence="3">
    <location>
        <begin position="197"/>
        <end position="229"/>
    </location>
</feature>
<organism evidence="5">
    <name type="scientific">Spongospora subterranea</name>
    <dbReference type="NCBI Taxonomy" id="70186"/>
    <lineage>
        <taxon>Eukaryota</taxon>
        <taxon>Sar</taxon>
        <taxon>Rhizaria</taxon>
        <taxon>Endomyxa</taxon>
        <taxon>Phytomyxea</taxon>
        <taxon>Plasmodiophorida</taxon>
        <taxon>Plasmodiophoridae</taxon>
        <taxon>Spongospora</taxon>
    </lineage>
</organism>
<keyword evidence="2 3" id="KW-0040">ANK repeat</keyword>
<feature type="non-terminal residue" evidence="5">
    <location>
        <position position="1"/>
    </location>
</feature>
<dbReference type="InterPro" id="IPR002110">
    <property type="entry name" value="Ankyrin_rpt"/>
</dbReference>
<protein>
    <submittedName>
        <fullName evidence="5">Uncharacterized protein</fullName>
    </submittedName>
</protein>
<dbReference type="SMART" id="SM00248">
    <property type="entry name" value="ANK"/>
    <property type="match status" value="3"/>
</dbReference>
<dbReference type="InterPro" id="IPR036770">
    <property type="entry name" value="Ankyrin_rpt-contain_sf"/>
</dbReference>